<feature type="region of interest" description="Disordered" evidence="1">
    <location>
        <begin position="186"/>
        <end position="210"/>
    </location>
</feature>
<dbReference type="Pfam" id="PF13516">
    <property type="entry name" value="LRR_6"/>
    <property type="match status" value="1"/>
</dbReference>
<evidence type="ECO:0000256" key="1">
    <source>
        <dbReference type="SAM" id="MobiDB-lite"/>
    </source>
</evidence>
<dbReference type="InterPro" id="IPR032675">
    <property type="entry name" value="LRR_dom_sf"/>
</dbReference>
<dbReference type="EMBL" id="CP036265">
    <property type="protein sequence ID" value="QDT17329.1"/>
    <property type="molecule type" value="Genomic_DNA"/>
</dbReference>
<sequence length="210" mass="22425" precursor="true">MPTAVLFAAVLLAFQEPSSGEPPQVPPLSDADRAAIAAVEALGGQVVQRAQNDARLDVSFHLGDVELTAKHLDALVPLADRLHELNLRGTPFDDGLSRKLTLLTNLRKLHLEGTKIGDAALVPVGTLERLEYLNLYGTKVTDAGLKNLRGLVALRSLYVWDTAVTTAGALALMKDLPEVQIVGVDLPPAPRTPLNAPKPAPETAPEEDQE</sequence>
<protein>
    <submittedName>
        <fullName evidence="2">Leucine Rich repeats (2 copies)</fullName>
    </submittedName>
</protein>
<accession>A0A517PD82</accession>
<dbReference type="RefSeq" id="WP_145360211.1">
    <property type="nucleotide sequence ID" value="NZ_CP036265.1"/>
</dbReference>
<dbReference type="Proteomes" id="UP000318741">
    <property type="component" value="Chromosome"/>
</dbReference>
<organism evidence="2 3">
    <name type="scientific">Alienimonas californiensis</name>
    <dbReference type="NCBI Taxonomy" id="2527989"/>
    <lineage>
        <taxon>Bacteria</taxon>
        <taxon>Pseudomonadati</taxon>
        <taxon>Planctomycetota</taxon>
        <taxon>Planctomycetia</taxon>
        <taxon>Planctomycetales</taxon>
        <taxon>Planctomycetaceae</taxon>
        <taxon>Alienimonas</taxon>
    </lineage>
</organism>
<feature type="compositionally biased region" description="Pro residues" evidence="1">
    <location>
        <begin position="187"/>
        <end position="202"/>
    </location>
</feature>
<evidence type="ECO:0000313" key="2">
    <source>
        <dbReference type="EMBL" id="QDT17329.1"/>
    </source>
</evidence>
<proteinExistence type="predicted"/>
<gene>
    <name evidence="2" type="ORF">CA12_34490</name>
</gene>
<dbReference type="SUPFAM" id="SSF52047">
    <property type="entry name" value="RNI-like"/>
    <property type="match status" value="1"/>
</dbReference>
<dbReference type="InterPro" id="IPR001611">
    <property type="entry name" value="Leu-rich_rpt"/>
</dbReference>
<reference evidence="2 3" key="1">
    <citation type="submission" date="2019-02" db="EMBL/GenBank/DDBJ databases">
        <title>Deep-cultivation of Planctomycetes and their phenomic and genomic characterization uncovers novel biology.</title>
        <authorList>
            <person name="Wiegand S."/>
            <person name="Jogler M."/>
            <person name="Boedeker C."/>
            <person name="Pinto D."/>
            <person name="Vollmers J."/>
            <person name="Rivas-Marin E."/>
            <person name="Kohn T."/>
            <person name="Peeters S.H."/>
            <person name="Heuer A."/>
            <person name="Rast P."/>
            <person name="Oberbeckmann S."/>
            <person name="Bunk B."/>
            <person name="Jeske O."/>
            <person name="Meyerdierks A."/>
            <person name="Storesund J.E."/>
            <person name="Kallscheuer N."/>
            <person name="Luecker S."/>
            <person name="Lage O.M."/>
            <person name="Pohl T."/>
            <person name="Merkel B.J."/>
            <person name="Hornburger P."/>
            <person name="Mueller R.-W."/>
            <person name="Bruemmer F."/>
            <person name="Labrenz M."/>
            <person name="Spormann A.M."/>
            <person name="Op den Camp H."/>
            <person name="Overmann J."/>
            <person name="Amann R."/>
            <person name="Jetten M.S.M."/>
            <person name="Mascher T."/>
            <person name="Medema M.H."/>
            <person name="Devos D.P."/>
            <person name="Kaster A.-K."/>
            <person name="Ovreas L."/>
            <person name="Rohde M."/>
            <person name="Galperin M.Y."/>
            <person name="Jogler C."/>
        </authorList>
    </citation>
    <scope>NUCLEOTIDE SEQUENCE [LARGE SCALE GENOMIC DNA]</scope>
    <source>
        <strain evidence="2 3">CA12</strain>
    </source>
</reference>
<keyword evidence="3" id="KW-1185">Reference proteome</keyword>
<dbReference type="Gene3D" id="3.80.10.10">
    <property type="entry name" value="Ribonuclease Inhibitor"/>
    <property type="match status" value="1"/>
</dbReference>
<name>A0A517PD82_9PLAN</name>
<dbReference type="KEGG" id="acaf:CA12_34490"/>
<dbReference type="AlphaFoldDB" id="A0A517PD82"/>
<dbReference type="OrthoDB" id="272105at2"/>
<evidence type="ECO:0000313" key="3">
    <source>
        <dbReference type="Proteomes" id="UP000318741"/>
    </source>
</evidence>